<evidence type="ECO:0000259" key="1">
    <source>
        <dbReference type="Pfam" id="PF01243"/>
    </source>
</evidence>
<dbReference type="OrthoDB" id="9790331at2"/>
<name>A0A2Y8ZQF5_9MICO</name>
<accession>A0A2Y8ZQF5</accession>
<evidence type="ECO:0000313" key="3">
    <source>
        <dbReference type="Proteomes" id="UP000250028"/>
    </source>
</evidence>
<proteinExistence type="predicted"/>
<gene>
    <name evidence="2" type="ORF">SAMN04489750_1936</name>
</gene>
<evidence type="ECO:0000313" key="2">
    <source>
        <dbReference type="EMBL" id="SSA34611.1"/>
    </source>
</evidence>
<dbReference type="RefSeq" id="WP_109685335.1">
    <property type="nucleotide sequence ID" value="NZ_QGDN01000001.1"/>
</dbReference>
<dbReference type="InterPro" id="IPR012349">
    <property type="entry name" value="Split_barrel_FMN-bd"/>
</dbReference>
<sequence length="211" mass="23628">MAYDDLPTIDSAAALESYGVPQPAVRDKVRDRLHDLDRQWISHSPFVVLATASPDGRCDASPKGDPPGFVKVLDEHTLVVPERAGNKRFDGYHNVLTNPHVGLLFLIPGRGDTLRVNGRARLVSDGPFFDDLVVKGHRPVMALLLDVQEVFYHCAKAFMRSQLWEPATWDPTVMPRHAVIAKELVRPDSPLAELDKYYDVERYKAGLYPTS</sequence>
<dbReference type="PANTHER" id="PTHR42815">
    <property type="entry name" value="FAD-BINDING, PUTATIVE (AFU_ORTHOLOGUE AFUA_6G07600)-RELATED"/>
    <property type="match status" value="1"/>
</dbReference>
<organism evidence="2 3">
    <name type="scientific">Branchiibius hedensis</name>
    <dbReference type="NCBI Taxonomy" id="672460"/>
    <lineage>
        <taxon>Bacteria</taxon>
        <taxon>Bacillati</taxon>
        <taxon>Actinomycetota</taxon>
        <taxon>Actinomycetes</taxon>
        <taxon>Micrococcales</taxon>
        <taxon>Dermacoccaceae</taxon>
        <taxon>Branchiibius</taxon>
    </lineage>
</organism>
<dbReference type="Proteomes" id="UP000250028">
    <property type="component" value="Unassembled WGS sequence"/>
</dbReference>
<dbReference type="NCBIfam" id="TIGR04025">
    <property type="entry name" value="PPOX_FMN_DR2398"/>
    <property type="match status" value="1"/>
</dbReference>
<dbReference type="InterPro" id="IPR011576">
    <property type="entry name" value="Pyridox_Oxase_N"/>
</dbReference>
<reference evidence="3" key="1">
    <citation type="submission" date="2016-10" db="EMBL/GenBank/DDBJ databases">
        <authorList>
            <person name="Varghese N."/>
            <person name="Submissions S."/>
        </authorList>
    </citation>
    <scope>NUCLEOTIDE SEQUENCE [LARGE SCALE GENOMIC DNA]</scope>
    <source>
        <strain evidence="3">DSM 22951</strain>
    </source>
</reference>
<dbReference type="Pfam" id="PF01243">
    <property type="entry name" value="PNPOx_N"/>
    <property type="match status" value="1"/>
</dbReference>
<dbReference type="InterPro" id="IPR024029">
    <property type="entry name" value="Pyridox_Oxase_FMN-dep"/>
</dbReference>
<dbReference type="Gene3D" id="2.30.110.10">
    <property type="entry name" value="Electron Transport, Fmn-binding Protein, Chain A"/>
    <property type="match status" value="1"/>
</dbReference>
<dbReference type="EMBL" id="UESZ01000001">
    <property type="protein sequence ID" value="SSA34611.1"/>
    <property type="molecule type" value="Genomic_DNA"/>
</dbReference>
<keyword evidence="3" id="KW-1185">Reference proteome</keyword>
<dbReference type="AlphaFoldDB" id="A0A2Y8ZQF5"/>
<protein>
    <recommendedName>
        <fullName evidence="1">Pyridoxamine 5'-phosphate oxidase N-terminal domain-containing protein</fullName>
    </recommendedName>
</protein>
<feature type="domain" description="Pyridoxamine 5'-phosphate oxidase N-terminal" evidence="1">
    <location>
        <begin position="38"/>
        <end position="154"/>
    </location>
</feature>
<dbReference type="PANTHER" id="PTHR42815:SF2">
    <property type="entry name" value="FAD-BINDING, PUTATIVE (AFU_ORTHOLOGUE AFUA_6G07600)-RELATED"/>
    <property type="match status" value="1"/>
</dbReference>
<dbReference type="SUPFAM" id="SSF50475">
    <property type="entry name" value="FMN-binding split barrel"/>
    <property type="match status" value="1"/>
</dbReference>